<evidence type="ECO:0000256" key="1">
    <source>
        <dbReference type="ARBA" id="ARBA00022679"/>
    </source>
</evidence>
<gene>
    <name evidence="4" type="ORF">O0S10_01290</name>
</gene>
<protein>
    <submittedName>
        <fullName evidence="4">GNAT family N-acetyltransferase</fullName>
        <ecNumber evidence="4">2.3.1.-</ecNumber>
    </submittedName>
</protein>
<dbReference type="Proteomes" id="UP001141422">
    <property type="component" value="Unassembled WGS sequence"/>
</dbReference>
<organism evidence="4 5">
    <name type="scientific">Methanocorpusculum petauri</name>
    <dbReference type="NCBI Taxonomy" id="3002863"/>
    <lineage>
        <taxon>Archaea</taxon>
        <taxon>Methanobacteriati</taxon>
        <taxon>Methanobacteriota</taxon>
        <taxon>Stenosarchaea group</taxon>
        <taxon>Methanomicrobia</taxon>
        <taxon>Methanomicrobiales</taxon>
        <taxon>Methanocorpusculaceae</taxon>
        <taxon>Methanocorpusculum</taxon>
    </lineage>
</organism>
<dbReference type="SUPFAM" id="SSF55729">
    <property type="entry name" value="Acyl-CoA N-acyltransferases (Nat)"/>
    <property type="match status" value="1"/>
</dbReference>
<dbReference type="InterPro" id="IPR016181">
    <property type="entry name" value="Acyl_CoA_acyltransferase"/>
</dbReference>
<accession>A0ABT4IDN8</accession>
<keyword evidence="5" id="KW-1185">Reference proteome</keyword>
<dbReference type="PANTHER" id="PTHR43420">
    <property type="entry name" value="ACETYLTRANSFERASE"/>
    <property type="match status" value="1"/>
</dbReference>
<dbReference type="GO" id="GO:0016746">
    <property type="term" value="F:acyltransferase activity"/>
    <property type="evidence" value="ECO:0007669"/>
    <property type="project" value="UniProtKB-KW"/>
</dbReference>
<dbReference type="EMBL" id="JAPTGB010000002">
    <property type="protein sequence ID" value="MCZ0859859.1"/>
    <property type="molecule type" value="Genomic_DNA"/>
</dbReference>
<dbReference type="RefSeq" id="WP_268924077.1">
    <property type="nucleotide sequence ID" value="NZ_JAPTGB010000002.1"/>
</dbReference>
<dbReference type="Gene3D" id="3.40.630.30">
    <property type="match status" value="1"/>
</dbReference>
<evidence type="ECO:0000313" key="4">
    <source>
        <dbReference type="EMBL" id="MCZ0859859.1"/>
    </source>
</evidence>
<dbReference type="EC" id="2.3.1.-" evidence="4"/>
<sequence>MPELSFFPVTTDPEIAAIAELAKEIWMEHFPPIIGAAQTAYMIETFQSAETISSQIAEGGYQYYILQLGSDRIGYTAVHPELENHAMFLSKIYIRKNFRGRGLSRAAMDFVASLAEERGLGMIYLTVNKRNFSSVAVYEKLGFVRSREMVTEIGNGFVMDDYVMEKYL</sequence>
<dbReference type="PROSITE" id="PS51186">
    <property type="entry name" value="GNAT"/>
    <property type="match status" value="1"/>
</dbReference>
<dbReference type="InterPro" id="IPR050680">
    <property type="entry name" value="YpeA/RimI_acetyltransf"/>
</dbReference>
<name>A0ABT4IDN8_9EURY</name>
<dbReference type="Pfam" id="PF00583">
    <property type="entry name" value="Acetyltransf_1"/>
    <property type="match status" value="1"/>
</dbReference>
<evidence type="ECO:0000256" key="2">
    <source>
        <dbReference type="ARBA" id="ARBA00023315"/>
    </source>
</evidence>
<keyword evidence="1 4" id="KW-0808">Transferase</keyword>
<dbReference type="CDD" id="cd04301">
    <property type="entry name" value="NAT_SF"/>
    <property type="match status" value="1"/>
</dbReference>
<comment type="caution">
    <text evidence="4">The sequence shown here is derived from an EMBL/GenBank/DDBJ whole genome shotgun (WGS) entry which is preliminary data.</text>
</comment>
<evidence type="ECO:0000259" key="3">
    <source>
        <dbReference type="PROSITE" id="PS51186"/>
    </source>
</evidence>
<evidence type="ECO:0000313" key="5">
    <source>
        <dbReference type="Proteomes" id="UP001141422"/>
    </source>
</evidence>
<feature type="domain" description="N-acetyltransferase" evidence="3">
    <location>
        <begin position="9"/>
        <end position="168"/>
    </location>
</feature>
<dbReference type="InterPro" id="IPR000182">
    <property type="entry name" value="GNAT_dom"/>
</dbReference>
<reference evidence="4" key="1">
    <citation type="submission" date="2022-12" db="EMBL/GenBank/DDBJ databases">
        <title>Isolation and characterisation of novel Methanocorpusculum spp. from native Australian herbivores indicates the genus is ancestrally host-associated.</title>
        <authorList>
            <person name="Volmer J.G."/>
            <person name="Soo R.M."/>
            <person name="Evans P.N."/>
            <person name="Hoedt E.C."/>
            <person name="Astorga Alsina A.L."/>
            <person name="Woodcroft B.J."/>
            <person name="Tyson G.W."/>
            <person name="Hugenholtz P."/>
            <person name="Morrison M."/>
        </authorList>
    </citation>
    <scope>NUCLEOTIDE SEQUENCE</scope>
    <source>
        <strain evidence="4">MG</strain>
    </source>
</reference>
<keyword evidence="2 4" id="KW-0012">Acyltransferase</keyword>
<proteinExistence type="predicted"/>